<reference evidence="4" key="2">
    <citation type="journal article" date="2014" name="BMC Genomics">
        <title>A genomic perspective to assessing quality of mass-reared SIT flies used in Mediterranean fruit fly (Ceratitis capitata) eradication in California.</title>
        <authorList>
            <person name="Calla B."/>
            <person name="Hall B."/>
            <person name="Hou S."/>
            <person name="Geib S.M."/>
        </authorList>
    </citation>
    <scope>NUCLEOTIDE SEQUENCE</scope>
</reference>
<protein>
    <submittedName>
        <fullName evidence="3">(Mediterranean fruit fly) hypothetical protein</fullName>
    </submittedName>
    <submittedName>
        <fullName evidence="4">Programmed cell death protein 2-like</fullName>
    </submittedName>
</protein>
<evidence type="ECO:0000313" key="3">
    <source>
        <dbReference type="EMBL" id="CAD6993409.1"/>
    </source>
</evidence>
<dbReference type="InterPro" id="IPR052815">
    <property type="entry name" value="PDCD2-like_regulator"/>
</dbReference>
<keyword evidence="5" id="KW-1185">Reference proteome</keyword>
<dbReference type="Proteomes" id="UP000606786">
    <property type="component" value="Unassembled WGS sequence"/>
</dbReference>
<evidence type="ECO:0000313" key="5">
    <source>
        <dbReference type="Proteomes" id="UP000606786"/>
    </source>
</evidence>
<gene>
    <name evidence="4" type="primary">PDD2L</name>
    <name evidence="3" type="ORF">CCAP1982_LOCUS2224</name>
</gene>
<feature type="domain" description="Programmed cell death protein 2 C-terminal" evidence="2">
    <location>
        <begin position="398"/>
        <end position="497"/>
    </location>
</feature>
<dbReference type="Pfam" id="PF04194">
    <property type="entry name" value="PDCD2_C"/>
    <property type="match status" value="1"/>
</dbReference>
<proteinExistence type="evidence at transcript level"/>
<dbReference type="AlphaFoldDB" id="W8BHP9"/>
<dbReference type="CTD" id="41540"/>
<feature type="compositionally biased region" description="Acidic residues" evidence="1">
    <location>
        <begin position="209"/>
        <end position="218"/>
    </location>
</feature>
<dbReference type="EMBL" id="CAJHJT010000001">
    <property type="protein sequence ID" value="CAD6993409.1"/>
    <property type="molecule type" value="Genomic_DNA"/>
</dbReference>
<reference evidence="4" key="1">
    <citation type="submission" date="2013-07" db="EMBL/GenBank/DDBJ databases">
        <authorList>
            <person name="Geib S."/>
        </authorList>
    </citation>
    <scope>NUCLEOTIDE SEQUENCE</scope>
</reference>
<name>W8BHP9_CERCA</name>
<dbReference type="EMBL" id="GAMC01008288">
    <property type="protein sequence ID" value="JAB98267.1"/>
    <property type="molecule type" value="mRNA"/>
</dbReference>
<organism evidence="4">
    <name type="scientific">Ceratitis capitata</name>
    <name type="common">Mediterranean fruit fly</name>
    <name type="synonym">Tephritis capitata</name>
    <dbReference type="NCBI Taxonomy" id="7213"/>
    <lineage>
        <taxon>Eukaryota</taxon>
        <taxon>Metazoa</taxon>
        <taxon>Ecdysozoa</taxon>
        <taxon>Arthropoda</taxon>
        <taxon>Hexapoda</taxon>
        <taxon>Insecta</taxon>
        <taxon>Pterygota</taxon>
        <taxon>Neoptera</taxon>
        <taxon>Endopterygota</taxon>
        <taxon>Diptera</taxon>
        <taxon>Brachycera</taxon>
        <taxon>Muscomorpha</taxon>
        <taxon>Tephritoidea</taxon>
        <taxon>Tephritidae</taxon>
        <taxon>Ceratitis</taxon>
        <taxon>Ceratitis</taxon>
    </lineage>
</organism>
<dbReference type="OrthoDB" id="366284at2759"/>
<feature type="compositionally biased region" description="Polar residues" evidence="1">
    <location>
        <begin position="181"/>
        <end position="192"/>
    </location>
</feature>
<evidence type="ECO:0000256" key="1">
    <source>
        <dbReference type="SAM" id="MobiDB-lite"/>
    </source>
</evidence>
<dbReference type="PANTHER" id="PTHR46421">
    <property type="entry name" value="PROGRAMMED CELL DEATH PROTEIN 2-LIKE"/>
    <property type="match status" value="1"/>
</dbReference>
<dbReference type="InterPro" id="IPR007320">
    <property type="entry name" value="PDCD2_C"/>
</dbReference>
<reference evidence="3" key="3">
    <citation type="submission" date="2020-11" db="EMBL/GenBank/DDBJ databases">
        <authorList>
            <person name="Whitehead M."/>
        </authorList>
    </citation>
    <scope>NUCLEOTIDE SEQUENCE</scope>
    <source>
        <strain evidence="3">EGII</strain>
    </source>
</reference>
<dbReference type="KEGG" id="ccat:101455460"/>
<sequence length="500" mass="54089">MAKNKSTVYLGFEDEEVTSKHGSILNSTVNKVGGTPDWPTGEIKVPSCPLCGTARPLVVQLYAPLEQSKFHRTLYVFACLNPACSQNSKSWLCIRTQHLDTPSEADLINAVPPPLTAGGAGSKKKKGYKQASNVLQPQKITWCSGADDWGEAVEESSSITAETTVERMDTGADELQHQNEENGNVIGQNDNSPIRGAYSPRSDLGNSVGDEDDDDESNSMDNELVYGFEQIDMHSPQNAVEDPNANCAADNAAAAVDMDGGAMMGFGGATATICAEIEGAETDVVLVETPVKPERDLIALLKHTATPAALGPLAKISDVTIKPFFVAVDIEQRHKRDEVESYTGALSADHIRELYQEYKRQDEAALSPNGAGAIGGAIGAAGDDQEAYEKALPAHGDIIFHQFISTIQENPGQIIRYSRDTLPLLMGPLSEPIPKCANCNGETICEVQILSTLIPKLRLEQNNDPVPIEYGNVLVFTCLKCCWDTPDKMRYERVIVQAEH</sequence>
<dbReference type="GeneID" id="101455460"/>
<evidence type="ECO:0000259" key="2">
    <source>
        <dbReference type="Pfam" id="PF04194"/>
    </source>
</evidence>
<feature type="region of interest" description="Disordered" evidence="1">
    <location>
        <begin position="178"/>
        <end position="220"/>
    </location>
</feature>
<accession>W8BHP9</accession>
<dbReference type="GO" id="GO:0006915">
    <property type="term" value="P:apoptotic process"/>
    <property type="evidence" value="ECO:0007669"/>
    <property type="project" value="TreeGrafter"/>
</dbReference>
<evidence type="ECO:0000313" key="4">
    <source>
        <dbReference type="EMBL" id="JAB98267.1"/>
    </source>
</evidence>
<dbReference type="PANTHER" id="PTHR46421:SF1">
    <property type="entry name" value="PROGRAMMED CELL DEATH PROTEIN 2-LIKE"/>
    <property type="match status" value="1"/>
</dbReference>
<dbReference type="GO" id="GO:0005737">
    <property type="term" value="C:cytoplasm"/>
    <property type="evidence" value="ECO:0007669"/>
    <property type="project" value="InterPro"/>
</dbReference>